<dbReference type="GO" id="GO:0030968">
    <property type="term" value="P:endoplasmic reticulum unfolded protein response"/>
    <property type="evidence" value="ECO:0007669"/>
    <property type="project" value="UniProtKB-ARBA"/>
</dbReference>
<keyword evidence="17" id="KW-0735">Signal-anchor</keyword>
<protein>
    <recommendedName>
        <fullName evidence="28">X-box-binding protein 1</fullName>
    </recommendedName>
</protein>
<dbReference type="Gene3D" id="1.20.5.170">
    <property type="match status" value="1"/>
</dbReference>
<dbReference type="GO" id="GO:0005789">
    <property type="term" value="C:endoplasmic reticulum membrane"/>
    <property type="evidence" value="ECO:0007669"/>
    <property type="project" value="UniProtKB-SubCell"/>
</dbReference>
<evidence type="ECO:0000256" key="21">
    <source>
        <dbReference type="ARBA" id="ARBA00023016"/>
    </source>
</evidence>
<evidence type="ECO:0000256" key="2">
    <source>
        <dbReference type="ARBA" id="ARBA00004406"/>
    </source>
</evidence>
<evidence type="ECO:0000256" key="23">
    <source>
        <dbReference type="ARBA" id="ARBA00023136"/>
    </source>
</evidence>
<evidence type="ECO:0000256" key="25">
    <source>
        <dbReference type="ARBA" id="ARBA00023163"/>
    </source>
</evidence>
<gene>
    <name evidence="31" type="primary">xbp1</name>
</gene>
<organism evidence="31">
    <name type="scientific">Oreochromis mossambicus</name>
    <name type="common">Mozambique tilapia</name>
    <name type="synonym">Tilapia mossambica</name>
    <dbReference type="NCBI Taxonomy" id="8127"/>
    <lineage>
        <taxon>Eukaryota</taxon>
        <taxon>Metazoa</taxon>
        <taxon>Chordata</taxon>
        <taxon>Craniata</taxon>
        <taxon>Vertebrata</taxon>
        <taxon>Euteleostomi</taxon>
        <taxon>Actinopterygii</taxon>
        <taxon>Neopterygii</taxon>
        <taxon>Teleostei</taxon>
        <taxon>Neoteleostei</taxon>
        <taxon>Acanthomorphata</taxon>
        <taxon>Ovalentaria</taxon>
        <taxon>Cichlomorphae</taxon>
        <taxon>Cichliformes</taxon>
        <taxon>Cichlidae</taxon>
        <taxon>African cichlids</taxon>
        <taxon>Pseudocrenilabrinae</taxon>
        <taxon>Oreochromini</taxon>
        <taxon>Oreochromis</taxon>
    </lineage>
</organism>
<feature type="domain" description="BZIP" evidence="30">
    <location>
        <begin position="69"/>
        <end position="132"/>
    </location>
</feature>
<evidence type="ECO:0000256" key="9">
    <source>
        <dbReference type="ARBA" id="ARBA00022553"/>
    </source>
</evidence>
<dbReference type="InterPro" id="IPR004827">
    <property type="entry name" value="bZIP"/>
</dbReference>
<keyword evidence="25" id="KW-0804">Transcription</keyword>
<evidence type="ECO:0000256" key="16">
    <source>
        <dbReference type="ARBA" id="ARBA00022843"/>
    </source>
</evidence>
<dbReference type="SUPFAM" id="SSF57959">
    <property type="entry name" value="Leucine zipper domain"/>
    <property type="match status" value="1"/>
</dbReference>
<evidence type="ECO:0000256" key="15">
    <source>
        <dbReference type="ARBA" id="ARBA00022824"/>
    </source>
</evidence>
<feature type="region of interest" description="Disordered" evidence="29">
    <location>
        <begin position="37"/>
        <end position="92"/>
    </location>
</feature>
<dbReference type="PANTHER" id="PTHR46542:SF1">
    <property type="entry name" value="X-BOX BINDING PROTEIN 1"/>
    <property type="match status" value="1"/>
</dbReference>
<comment type="subcellular location">
    <subcellularLocation>
        <location evidence="3">Cytoplasm</location>
    </subcellularLocation>
    <subcellularLocation>
        <location evidence="2">Endoplasmic reticulum membrane</location>
        <topology evidence="2">Peripheral membrane protein</topology>
    </subcellularLocation>
    <subcellularLocation>
        <location evidence="4">Endoplasmic reticulum membrane</location>
        <topology evidence="4">Single-pass type II membrane protein</topology>
    </subcellularLocation>
    <subcellularLocation>
        <location evidence="1">Nucleus</location>
    </subcellularLocation>
</comment>
<dbReference type="GO" id="GO:0043066">
    <property type="term" value="P:negative regulation of apoptotic process"/>
    <property type="evidence" value="ECO:0007669"/>
    <property type="project" value="UniProtKB-ARBA"/>
</dbReference>
<keyword evidence="6" id="KW-0217">Developmental protein</keyword>
<dbReference type="Pfam" id="PF00170">
    <property type="entry name" value="bZIP_1"/>
    <property type="match status" value="1"/>
</dbReference>
<keyword evidence="12" id="KW-0812">Transmembrane</keyword>
<accession>Q6EZA7</accession>
<evidence type="ECO:0000256" key="22">
    <source>
        <dbReference type="ARBA" id="ARBA00023125"/>
    </source>
</evidence>
<name>Q6EZA7_OREMO</name>
<keyword evidence="8" id="KW-0517">Myogenesis</keyword>
<dbReference type="InterPro" id="IPR046347">
    <property type="entry name" value="bZIP_sf"/>
</dbReference>
<keyword evidence="15" id="KW-0256">Endoplasmic reticulum</keyword>
<proteinExistence type="evidence at transcript level"/>
<keyword evidence="26" id="KW-0834">Unfolded protein response</keyword>
<evidence type="ECO:0000256" key="8">
    <source>
        <dbReference type="ARBA" id="ARBA00022541"/>
    </source>
</evidence>
<dbReference type="PANTHER" id="PTHR46542">
    <property type="entry name" value="X-BOX BINDING PROTEIN 1"/>
    <property type="match status" value="1"/>
</dbReference>
<evidence type="ECO:0000256" key="6">
    <source>
        <dbReference type="ARBA" id="ARBA00022473"/>
    </source>
</evidence>
<evidence type="ECO:0000256" key="4">
    <source>
        <dbReference type="ARBA" id="ARBA00004648"/>
    </source>
</evidence>
<keyword evidence="11" id="KW-0165">Cleavage on pair of basic residues</keyword>
<evidence type="ECO:0000256" key="3">
    <source>
        <dbReference type="ARBA" id="ARBA00004496"/>
    </source>
</evidence>
<keyword evidence="21" id="KW-0346">Stress response</keyword>
<dbReference type="GO" id="GO:0001525">
    <property type="term" value="P:angiogenesis"/>
    <property type="evidence" value="ECO:0007669"/>
    <property type="project" value="UniProtKB-KW"/>
</dbReference>
<dbReference type="CDD" id="cd14691">
    <property type="entry name" value="bZIP_XBP1"/>
    <property type="match status" value="1"/>
</dbReference>
<keyword evidence="19" id="KW-0007">Acetylation</keyword>
<reference evidence="31" key="1">
    <citation type="submission" date="2002-05" db="EMBL/GenBank/DDBJ databases">
        <title>Characterization and regulation of tilapia (Oreochromis mossambicus) X-box binding protein 1 (XBP1) gene.</title>
        <authorList>
            <person name="Gong H.Y."/>
            <person name="Chang Y."/>
            <person name="Wang D.Y."/>
            <person name="Weng C.F."/>
            <person name="Wu J.L."/>
        </authorList>
    </citation>
    <scope>NUCLEOTIDE SEQUENCE</scope>
    <source>
        <tissue evidence="31">Liver</tissue>
    </source>
</reference>
<evidence type="ECO:0000256" key="10">
    <source>
        <dbReference type="ARBA" id="ARBA00022657"/>
    </source>
</evidence>
<comment type="similarity">
    <text evidence="5">Belongs to the bZIP family.</text>
</comment>
<keyword evidence="9" id="KW-0597">Phosphoprotein</keyword>
<evidence type="ECO:0000256" key="20">
    <source>
        <dbReference type="ARBA" id="ARBA00023015"/>
    </source>
</evidence>
<dbReference type="InterPro" id="IPR052470">
    <property type="entry name" value="ER_Stress-Reg_TF"/>
</dbReference>
<keyword evidence="7" id="KW-0963">Cytoplasm</keyword>
<keyword evidence="13" id="KW-0053">Apoptosis</keyword>
<evidence type="ECO:0000256" key="7">
    <source>
        <dbReference type="ARBA" id="ARBA00022490"/>
    </source>
</evidence>
<evidence type="ECO:0000256" key="14">
    <source>
        <dbReference type="ARBA" id="ARBA00022782"/>
    </source>
</evidence>
<keyword evidence="23" id="KW-0472">Membrane</keyword>
<evidence type="ECO:0000256" key="13">
    <source>
        <dbReference type="ARBA" id="ARBA00022703"/>
    </source>
</evidence>
<evidence type="ECO:0000256" key="27">
    <source>
        <dbReference type="ARBA" id="ARBA00023242"/>
    </source>
</evidence>
<evidence type="ECO:0000256" key="17">
    <source>
        <dbReference type="ARBA" id="ARBA00022968"/>
    </source>
</evidence>
<evidence type="ECO:0000256" key="28">
    <source>
        <dbReference type="ARBA" id="ARBA00040165"/>
    </source>
</evidence>
<dbReference type="GO" id="GO:0030154">
    <property type="term" value="P:cell differentiation"/>
    <property type="evidence" value="ECO:0007669"/>
    <property type="project" value="UniProtKB-KW"/>
</dbReference>
<dbReference type="PROSITE" id="PS00036">
    <property type="entry name" value="BZIP_BASIC"/>
    <property type="match status" value="1"/>
</dbReference>
<evidence type="ECO:0000256" key="11">
    <source>
        <dbReference type="ARBA" id="ARBA00022685"/>
    </source>
</evidence>
<evidence type="ECO:0000256" key="29">
    <source>
        <dbReference type="SAM" id="MobiDB-lite"/>
    </source>
</evidence>
<dbReference type="GO" id="GO:0000981">
    <property type="term" value="F:DNA-binding transcription factor activity, RNA polymerase II-specific"/>
    <property type="evidence" value="ECO:0007669"/>
    <property type="project" value="TreeGrafter"/>
</dbReference>
<dbReference type="GO" id="GO:0007517">
    <property type="term" value="P:muscle organ development"/>
    <property type="evidence" value="ECO:0007669"/>
    <property type="project" value="UniProtKB-KW"/>
</dbReference>
<dbReference type="AlphaFoldDB" id="Q6EZA7"/>
<evidence type="ECO:0000256" key="18">
    <source>
        <dbReference type="ARBA" id="ARBA00022989"/>
    </source>
</evidence>
<keyword evidence="10" id="KW-0037">Angiogenesis</keyword>
<keyword evidence="20" id="KW-0805">Transcription regulation</keyword>
<keyword evidence="16" id="KW-0832">Ubl conjugation</keyword>
<keyword evidence="14" id="KW-0221">Differentiation</keyword>
<evidence type="ECO:0000256" key="26">
    <source>
        <dbReference type="ARBA" id="ARBA00023230"/>
    </source>
</evidence>
<feature type="compositionally biased region" description="Low complexity" evidence="29">
    <location>
        <begin position="38"/>
        <end position="52"/>
    </location>
</feature>
<keyword evidence="22" id="KW-0238">DNA-binding</keyword>
<evidence type="ECO:0000313" key="31">
    <source>
        <dbReference type="EMBL" id="AAQ08006.1"/>
    </source>
</evidence>
<evidence type="ECO:0000256" key="1">
    <source>
        <dbReference type="ARBA" id="ARBA00004123"/>
    </source>
</evidence>
<dbReference type="FunFam" id="1.20.5.170:FF:000049">
    <property type="entry name" value="X-box binding protein 1"/>
    <property type="match status" value="1"/>
</dbReference>
<dbReference type="GO" id="GO:0006915">
    <property type="term" value="P:apoptotic process"/>
    <property type="evidence" value="ECO:0007669"/>
    <property type="project" value="UniProtKB-KW"/>
</dbReference>
<dbReference type="PROSITE" id="PS50217">
    <property type="entry name" value="BZIP"/>
    <property type="match status" value="1"/>
</dbReference>
<dbReference type="EMBL" id="AF510105">
    <property type="protein sequence ID" value="AAQ08006.1"/>
    <property type="molecule type" value="mRNA"/>
</dbReference>
<evidence type="ECO:0000259" key="30">
    <source>
        <dbReference type="PROSITE" id="PS50217"/>
    </source>
</evidence>
<keyword evidence="18" id="KW-1133">Transmembrane helix</keyword>
<keyword evidence="27" id="KW-0539">Nucleus</keyword>
<sequence>MVVVAAGAGAAHKVLLISGKQSGSQTALSRPISVVLPSTASQVSSDSDSNSSAGPPVRKRQRLTHLSPEEKALRRKLKNRVAAQTARDRKKAKMGELEQQVLELELENQKLHIENRLLREKTNGLLTENEELRQRLGLDTLDSKEKVQVMLSTGNDADLGIGSSESAALRLRVPPQQVQAQQSLNLKTSQWIQIVLTLQTMSLICYWAFWTSLTQSYFSSLVNQTARSRRSCCSEGVSQYLPPHLQLWGPHQLSWRPLMN</sequence>
<dbReference type="GO" id="GO:0005634">
    <property type="term" value="C:nucleus"/>
    <property type="evidence" value="ECO:0007669"/>
    <property type="project" value="UniProtKB-SubCell"/>
</dbReference>
<evidence type="ECO:0000256" key="12">
    <source>
        <dbReference type="ARBA" id="ARBA00022692"/>
    </source>
</evidence>
<evidence type="ECO:0000256" key="24">
    <source>
        <dbReference type="ARBA" id="ARBA00023159"/>
    </source>
</evidence>
<evidence type="ECO:0000256" key="5">
    <source>
        <dbReference type="ARBA" id="ARBA00007163"/>
    </source>
</evidence>
<keyword evidence="24" id="KW-0010">Activator</keyword>
<evidence type="ECO:0000256" key="19">
    <source>
        <dbReference type="ARBA" id="ARBA00022990"/>
    </source>
</evidence>
<dbReference type="SMART" id="SM00338">
    <property type="entry name" value="BRLZ"/>
    <property type="match status" value="1"/>
</dbReference>
<dbReference type="GO" id="GO:0000977">
    <property type="term" value="F:RNA polymerase II transcription regulatory region sequence-specific DNA binding"/>
    <property type="evidence" value="ECO:0007669"/>
    <property type="project" value="TreeGrafter"/>
</dbReference>